<dbReference type="Proteomes" id="UP000242664">
    <property type="component" value="Unassembled WGS sequence"/>
</dbReference>
<reference evidence="6" key="1">
    <citation type="submission" date="2006-10" db="EMBL/GenBank/DDBJ databases">
        <authorList>
            <person name="Heidelberg J."/>
            <person name="Sebastian Y."/>
        </authorList>
    </citation>
    <scope>NUCLEOTIDE SEQUENCE [LARGE SCALE GENOMIC DNA]</scope>
    <source>
        <strain evidence="6">EX25</strain>
    </source>
</reference>
<dbReference type="Gene3D" id="2.70.98.10">
    <property type="match status" value="1"/>
</dbReference>
<organism evidence="5 6">
    <name type="scientific">Vibrio antiquarius (strain Ex25)</name>
    <dbReference type="NCBI Taxonomy" id="150340"/>
    <lineage>
        <taxon>Bacteria</taxon>
        <taxon>Pseudomonadati</taxon>
        <taxon>Pseudomonadota</taxon>
        <taxon>Gammaproteobacteria</taxon>
        <taxon>Vibrionales</taxon>
        <taxon>Vibrionaceae</taxon>
        <taxon>Vibrio</taxon>
        <taxon>Vibrio diabolicus subgroup</taxon>
    </lineage>
</organism>
<dbReference type="PANTHER" id="PTHR11122">
    <property type="entry name" value="APOSPORY-ASSOCIATED PROTEIN C-RELATED"/>
    <property type="match status" value="1"/>
</dbReference>
<comment type="similarity">
    <text evidence="2 4">Belongs to the glucose-6-phosphate 1-epimerase family.</text>
</comment>
<dbReference type="InterPro" id="IPR011013">
    <property type="entry name" value="Gal_mutarotase_sf_dom"/>
</dbReference>
<evidence type="ECO:0000256" key="4">
    <source>
        <dbReference type="PIRNR" id="PIRNR016020"/>
    </source>
</evidence>
<evidence type="ECO:0000256" key="3">
    <source>
        <dbReference type="ARBA" id="ARBA00023235"/>
    </source>
</evidence>
<evidence type="ECO:0000256" key="2">
    <source>
        <dbReference type="ARBA" id="ARBA00005866"/>
    </source>
</evidence>
<dbReference type="InterPro" id="IPR025532">
    <property type="entry name" value="G6P_1-epimerase"/>
</dbReference>
<dbReference type="CDD" id="cd09020">
    <property type="entry name" value="D-hex-6-P-epi_like"/>
    <property type="match status" value="1"/>
</dbReference>
<evidence type="ECO:0000256" key="1">
    <source>
        <dbReference type="ARBA" id="ARBA00001096"/>
    </source>
</evidence>
<sequence>MHCICDGCRNPIFPNDRKQHMDLKTLPALTVLSDNVTVVEIDQVKVVRVIHEKATAGISLHGGHVVSFTPAGHEDLIWMSEKAIFDGKKALRGGIPVCWPWFGRIAAPAHGFARTAEWELVEHRENDNGVIVELALFPTEEIHDIWPHMFDARLVVEVGDELKVTLKVMNIDDEAWTFSGALHTYLNVGDIKQAQTTGMGAEYIDSLKADAVCQGGDVLQLTDTIDRVYTQPEAKILVKDPELNRTLSVENHGHNSAVLWNPWAEGAQGMADMADDGYQTMLCVESTVHAPSIEQGKTLQPGETHELVTVISVQ</sequence>
<dbReference type="PANTHER" id="PTHR11122:SF13">
    <property type="entry name" value="GLUCOSE-6-PHOSPHATE 1-EPIMERASE"/>
    <property type="match status" value="1"/>
</dbReference>
<dbReference type="EC" id="5.1.3.15" evidence="4"/>
<accession>A0ABM9WXG4</accession>
<evidence type="ECO:0000313" key="6">
    <source>
        <dbReference type="Proteomes" id="UP000242664"/>
    </source>
</evidence>
<keyword evidence="3 4" id="KW-0413">Isomerase</keyword>
<dbReference type="InterPro" id="IPR014718">
    <property type="entry name" value="GH-type_carb-bd"/>
</dbReference>
<evidence type="ECO:0000313" key="5">
    <source>
        <dbReference type="EMBL" id="EDN57913.1"/>
    </source>
</evidence>
<name>A0ABM9WXG4_VIBAE</name>
<gene>
    <name evidence="5" type="ORF">VEx25_1409</name>
</gene>
<dbReference type="EMBL" id="DS267814">
    <property type="protein sequence ID" value="EDN57913.1"/>
    <property type="molecule type" value="Genomic_DNA"/>
</dbReference>
<dbReference type="Pfam" id="PF01263">
    <property type="entry name" value="Aldose_epim"/>
    <property type="match status" value="1"/>
</dbReference>
<protein>
    <recommendedName>
        <fullName evidence="4">Putative glucose-6-phosphate 1-epimerase</fullName>
        <ecNumber evidence="4">5.1.3.15</ecNumber>
    </recommendedName>
</protein>
<comment type="catalytic activity">
    <reaction evidence="1">
        <text>alpha-D-glucose 6-phosphate = beta-D-glucose 6-phosphate</text>
        <dbReference type="Rhea" id="RHEA:16249"/>
        <dbReference type="ChEBI" id="CHEBI:58225"/>
        <dbReference type="ChEBI" id="CHEBI:58247"/>
        <dbReference type="EC" id="5.1.3.15"/>
    </reaction>
</comment>
<keyword evidence="6" id="KW-1185">Reference proteome</keyword>
<dbReference type="PIRSF" id="PIRSF016020">
    <property type="entry name" value="PHexose_mutarotase"/>
    <property type="match status" value="1"/>
</dbReference>
<dbReference type="SUPFAM" id="SSF74650">
    <property type="entry name" value="Galactose mutarotase-like"/>
    <property type="match status" value="1"/>
</dbReference>
<dbReference type="InterPro" id="IPR008183">
    <property type="entry name" value="Aldose_1/G6P_1-epimerase"/>
</dbReference>
<proteinExistence type="inferred from homology"/>